<keyword evidence="3 6" id="KW-1133">Transmembrane helix</keyword>
<dbReference type="RefSeq" id="WP_149502450.1">
    <property type="nucleotide sequence ID" value="NZ_CP035708.1"/>
</dbReference>
<evidence type="ECO:0000256" key="1">
    <source>
        <dbReference type="ARBA" id="ARBA00004141"/>
    </source>
</evidence>
<accession>A0A5C1PVP8</accession>
<dbReference type="Proteomes" id="UP000323522">
    <property type="component" value="Chromosome"/>
</dbReference>
<feature type="region of interest" description="Disordered" evidence="5">
    <location>
        <begin position="282"/>
        <end position="311"/>
    </location>
</feature>
<feature type="compositionally biased region" description="Low complexity" evidence="5">
    <location>
        <begin position="286"/>
        <end position="304"/>
    </location>
</feature>
<evidence type="ECO:0000313" key="8">
    <source>
        <dbReference type="EMBL" id="QEM99684.1"/>
    </source>
</evidence>
<gene>
    <name evidence="7" type="ORF">ABIC99_001844</name>
    <name evidence="8" type="ORF">EWH46_02105</name>
</gene>
<dbReference type="OrthoDB" id="8565703at2"/>
<name>A0A5C1PVP8_9BURK</name>
<keyword evidence="2 6" id="KW-0812">Transmembrane</keyword>
<feature type="transmembrane region" description="Helical" evidence="6">
    <location>
        <begin position="20"/>
        <end position="43"/>
    </location>
</feature>
<dbReference type="Proteomes" id="UP001549111">
    <property type="component" value="Unassembled WGS sequence"/>
</dbReference>
<evidence type="ECO:0000256" key="2">
    <source>
        <dbReference type="ARBA" id="ARBA00022692"/>
    </source>
</evidence>
<keyword evidence="4 6" id="KW-0472">Membrane</keyword>
<reference evidence="7 10" key="2">
    <citation type="submission" date="2024-06" db="EMBL/GenBank/DDBJ databases">
        <title>Genomic Encyclopedia of Type Strains, Phase IV (KMG-IV): sequencing the most valuable type-strain genomes for metagenomic binning, comparative biology and taxonomic classification.</title>
        <authorList>
            <person name="Goeker M."/>
        </authorList>
    </citation>
    <scope>NUCLEOTIDE SEQUENCE [LARGE SCALE GENOMIC DNA]</scope>
    <source>
        <strain evidence="7 10">D-501</strain>
    </source>
</reference>
<evidence type="ECO:0000313" key="10">
    <source>
        <dbReference type="Proteomes" id="UP001549111"/>
    </source>
</evidence>
<evidence type="ECO:0000256" key="5">
    <source>
        <dbReference type="SAM" id="MobiDB-lite"/>
    </source>
</evidence>
<proteinExistence type="predicted"/>
<dbReference type="InterPro" id="IPR059112">
    <property type="entry name" value="CysZ/EI24"/>
</dbReference>
<evidence type="ECO:0008006" key="11">
    <source>
        <dbReference type="Google" id="ProtNLM"/>
    </source>
</evidence>
<evidence type="ECO:0000256" key="6">
    <source>
        <dbReference type="SAM" id="Phobius"/>
    </source>
</evidence>
<feature type="transmembrane region" description="Helical" evidence="6">
    <location>
        <begin position="82"/>
        <end position="105"/>
    </location>
</feature>
<dbReference type="KEGG" id="snn:EWH46_02105"/>
<keyword evidence="10" id="KW-1185">Reference proteome</keyword>
<dbReference type="AlphaFoldDB" id="A0A5C1PVP8"/>
<protein>
    <recommendedName>
        <fullName evidence="11">EI24 domain-containing protein</fullName>
    </recommendedName>
</protein>
<dbReference type="Pfam" id="PF07264">
    <property type="entry name" value="EI24"/>
    <property type="match status" value="1"/>
</dbReference>
<feature type="transmembrane region" description="Helical" evidence="6">
    <location>
        <begin position="154"/>
        <end position="172"/>
    </location>
</feature>
<evidence type="ECO:0000256" key="4">
    <source>
        <dbReference type="ARBA" id="ARBA00023136"/>
    </source>
</evidence>
<feature type="transmembrane region" description="Helical" evidence="6">
    <location>
        <begin position="126"/>
        <end position="148"/>
    </location>
</feature>
<evidence type="ECO:0000313" key="7">
    <source>
        <dbReference type="EMBL" id="MET3604031.1"/>
    </source>
</evidence>
<feature type="transmembrane region" description="Helical" evidence="6">
    <location>
        <begin position="234"/>
        <end position="255"/>
    </location>
</feature>
<evidence type="ECO:0000256" key="3">
    <source>
        <dbReference type="ARBA" id="ARBA00022989"/>
    </source>
</evidence>
<feature type="transmembrane region" description="Helical" evidence="6">
    <location>
        <begin position="200"/>
        <end position="228"/>
    </location>
</feature>
<dbReference type="EMBL" id="CP035708">
    <property type="protein sequence ID" value="QEM99684.1"/>
    <property type="molecule type" value="Genomic_DNA"/>
</dbReference>
<reference evidence="8 9" key="1">
    <citation type="submission" date="2019-02" db="EMBL/GenBank/DDBJ databases">
        <title>Complete Genome Sequence and Methylome Analysis of Sphaerotilus natans subsp. sulfidivorans D-507.</title>
        <authorList>
            <person name="Fomenkov A."/>
            <person name="Gridneva E."/>
            <person name="Smolyakov D."/>
            <person name="Dubinina G."/>
            <person name="Vincze T."/>
            <person name="Grabovich M."/>
            <person name="Roberts R.J."/>
        </authorList>
    </citation>
    <scope>NUCLEOTIDE SEQUENCE [LARGE SCALE GENOMIC DNA]</scope>
    <source>
        <strain evidence="8 9">D-507</strain>
    </source>
</reference>
<evidence type="ECO:0000313" key="9">
    <source>
        <dbReference type="Proteomes" id="UP000323522"/>
    </source>
</evidence>
<dbReference type="EMBL" id="JBEPLS010000005">
    <property type="protein sequence ID" value="MET3604031.1"/>
    <property type="molecule type" value="Genomic_DNA"/>
</dbReference>
<sequence>MSKVLDALWRAIGYCFMPRVIFLSMLPVLLLGTVSTALAWFFWEPAAAAMTALVVDAPLLGDAIAWLDTWTGGVLRHVIGPLLLLVAVVPVLIIAALLLVSALMAPTLIGLVGRRRFEALERRGPLAWWRALGWTLGSIGAALAALVLTLPLWLIPPLALLLPPLILGWLTYRVMAHDVLAEHADAAERAALLREHRAPLLAIGVTCGYLGAAPSLIWAFGVLALPMAPLLLPVYVWLYTLVEVFAALWFAHYMLAALDARRQAAPVLQPLRVEIEPVDGVPMPGAPALPSSASPSASSSSSSLPNPPLLP</sequence>
<comment type="subcellular location">
    <subcellularLocation>
        <location evidence="1">Membrane</location>
        <topology evidence="1">Multi-pass membrane protein</topology>
    </subcellularLocation>
</comment>
<organism evidence="8 9">
    <name type="scientific">Sphaerotilus sulfidivorans</name>
    <dbReference type="NCBI Taxonomy" id="639200"/>
    <lineage>
        <taxon>Bacteria</taxon>
        <taxon>Pseudomonadati</taxon>
        <taxon>Pseudomonadota</taxon>
        <taxon>Betaproteobacteria</taxon>
        <taxon>Burkholderiales</taxon>
        <taxon>Sphaerotilaceae</taxon>
        <taxon>Sphaerotilus</taxon>
    </lineage>
</organism>